<dbReference type="Pfam" id="PF20994">
    <property type="entry name" value="CENPU"/>
    <property type="match status" value="1"/>
</dbReference>
<feature type="coiled-coil region" evidence="1">
    <location>
        <begin position="676"/>
        <end position="710"/>
    </location>
</feature>
<evidence type="ECO:0000313" key="5">
    <source>
        <dbReference type="Proteomes" id="UP000319663"/>
    </source>
</evidence>
<feature type="compositionally biased region" description="Polar residues" evidence="2">
    <location>
        <begin position="60"/>
        <end position="92"/>
    </location>
</feature>
<gene>
    <name evidence="4" type="ORF">MPDQ_006552</name>
</gene>
<organism evidence="4 5">
    <name type="scientific">Monascus purpureus</name>
    <name type="common">Red mold</name>
    <name type="synonym">Monascus anka</name>
    <dbReference type="NCBI Taxonomy" id="5098"/>
    <lineage>
        <taxon>Eukaryota</taxon>
        <taxon>Fungi</taxon>
        <taxon>Dikarya</taxon>
        <taxon>Ascomycota</taxon>
        <taxon>Pezizomycotina</taxon>
        <taxon>Eurotiomycetes</taxon>
        <taxon>Eurotiomycetidae</taxon>
        <taxon>Eurotiales</taxon>
        <taxon>Aspergillaceae</taxon>
        <taxon>Monascus</taxon>
    </lineage>
</organism>
<dbReference type="EMBL" id="VIFY01000059">
    <property type="protein sequence ID" value="TQB72687.1"/>
    <property type="molecule type" value="Genomic_DNA"/>
</dbReference>
<keyword evidence="1" id="KW-0175">Coiled coil</keyword>
<feature type="compositionally biased region" description="Low complexity" evidence="2">
    <location>
        <begin position="346"/>
        <end position="359"/>
    </location>
</feature>
<dbReference type="InterPro" id="IPR048743">
    <property type="entry name" value="AME1"/>
</dbReference>
<keyword evidence="5" id="KW-1185">Reference proteome</keyword>
<evidence type="ECO:0000256" key="2">
    <source>
        <dbReference type="SAM" id="MobiDB-lite"/>
    </source>
</evidence>
<evidence type="ECO:0000313" key="4">
    <source>
        <dbReference type="EMBL" id="TQB72687.1"/>
    </source>
</evidence>
<evidence type="ECO:0000256" key="1">
    <source>
        <dbReference type="SAM" id="Coils"/>
    </source>
</evidence>
<comment type="caution">
    <text evidence="4">The sequence shown here is derived from an EMBL/GenBank/DDBJ whole genome shotgun (WGS) entry which is preliminary data.</text>
</comment>
<reference evidence="4 5" key="1">
    <citation type="submission" date="2019-06" db="EMBL/GenBank/DDBJ databases">
        <title>Wine fermentation using esterase from Monascus purpureus.</title>
        <authorList>
            <person name="Geng C."/>
            <person name="Zhang Y."/>
        </authorList>
    </citation>
    <scope>NUCLEOTIDE SEQUENCE [LARGE SCALE GENOMIC DNA]</scope>
    <source>
        <strain evidence="4">HQ1</strain>
    </source>
</reference>
<feature type="region of interest" description="Disordered" evidence="2">
    <location>
        <begin position="573"/>
        <end position="602"/>
    </location>
</feature>
<name>A0A507QW05_MONPU</name>
<dbReference type="Proteomes" id="UP000319663">
    <property type="component" value="Unassembled WGS sequence"/>
</dbReference>
<dbReference type="AlphaFoldDB" id="A0A507QW05"/>
<accession>A0A507QW05</accession>
<proteinExistence type="predicted"/>
<protein>
    <recommendedName>
        <fullName evidence="3">Inner kinetochore subunit AME1 domain-containing protein</fullName>
    </recommendedName>
</protein>
<feature type="compositionally biased region" description="Basic and acidic residues" evidence="2">
    <location>
        <begin position="394"/>
        <end position="415"/>
    </location>
</feature>
<sequence>MASTREERLQMRQRGAATRKIKEVDFGFSFGLAPPINETVQPASQPSLQPPAPSHKNSEPENTQSQSLTPQKGLKTSQSQGIVYRSPGSSRNDLPERPSLFDIPQDDPPLSERSRKRRKIERPNEALKTSPNGLNGARRERSGSRPTHNQNADIPMLQETDASTEIAKITTEHESKTPKRAPNIVTPTEQDAQEQQHTQDTERESQTTQEAGVNGIRKDGLKAQEQGSQSETGPEAPAARDTQEQEPTQESDRQEQEMPKVPSEPPQPEDITLPLPSEVQGQGQTQRTERDSPVVQELEVTNKEQEIPVGHKEATWPKEHNLPPEERPEDKHGRLKLQADRHTPDGVVGVETVEGTTKELNQSLEDPQGQNGIEGEDPPREKRKRGRPPAAARMARDEGKDHGEHQKQTAEEVRKGPLSSQRLPNRPLRGRKPRTRNVTTESRSNDIEINGGQPDQKADSTLRDREDSTPHPSPPERQKRRKLSADSNKPIPTDEQEVREPEASAAPKRPRGRPSLLGKISNPEPVPQPEQPAQQTDEGPERRDKGKKSRQPRGDTVPVTVHRLANVVALDSAADSADSALSDEESADELSTRQKTKFANRGGVNPADVLSQVCRETLEKTLTTLKDGIANESNTARRSEWTLKMKAVEAYGSELEGRLFELSEMLDSNFILSTQLRKSKREMADLRSRLHQVRKERERMALQMDAVRKKHADEKDARTSRTTINNTLHSLELVLDRTAADSSNPASTSSSHTAAGLEFLLRSLAEDVSSIAPGSRGGLLNQIKAFNAQLEATARRLEE</sequence>
<feature type="compositionally biased region" description="Polar residues" evidence="2">
    <location>
        <begin position="360"/>
        <end position="371"/>
    </location>
</feature>
<feature type="region of interest" description="Disordered" evidence="2">
    <location>
        <begin position="1"/>
        <end position="560"/>
    </location>
</feature>
<feature type="compositionally biased region" description="Basic and acidic residues" evidence="2">
    <location>
        <begin position="1"/>
        <end position="10"/>
    </location>
</feature>
<feature type="compositionally biased region" description="Basic and acidic residues" evidence="2">
    <location>
        <begin position="456"/>
        <end position="477"/>
    </location>
</feature>
<feature type="compositionally biased region" description="Polar residues" evidence="2">
    <location>
        <begin position="185"/>
        <end position="196"/>
    </location>
</feature>
<feature type="compositionally biased region" description="Basic and acidic residues" evidence="2">
    <location>
        <begin position="300"/>
        <end position="344"/>
    </location>
</feature>
<feature type="domain" description="Inner kinetochore subunit AME1" evidence="3">
    <location>
        <begin position="553"/>
        <end position="792"/>
    </location>
</feature>
<dbReference type="OrthoDB" id="5377952at2759"/>
<evidence type="ECO:0000259" key="3">
    <source>
        <dbReference type="Pfam" id="PF20994"/>
    </source>
</evidence>